<dbReference type="AlphaFoldDB" id="A0A819CUE9"/>
<protein>
    <submittedName>
        <fullName evidence="1">Uncharacterized protein</fullName>
    </submittedName>
</protein>
<name>A0A819CUE9_9BILA</name>
<reference evidence="1" key="1">
    <citation type="submission" date="2021-02" db="EMBL/GenBank/DDBJ databases">
        <authorList>
            <person name="Nowell W R."/>
        </authorList>
    </citation>
    <scope>NUCLEOTIDE SEQUENCE</scope>
</reference>
<dbReference type="EMBL" id="CAJOAY010010866">
    <property type="protein sequence ID" value="CAF4228154.1"/>
    <property type="molecule type" value="Genomic_DNA"/>
</dbReference>
<accession>A0A819CUE9</accession>
<comment type="caution">
    <text evidence="1">The sequence shown here is derived from an EMBL/GenBank/DDBJ whole genome shotgun (WGS) entry which is preliminary data.</text>
</comment>
<dbReference type="EMBL" id="CAJOAZ010001459">
    <property type="protein sequence ID" value="CAF3817680.1"/>
    <property type="molecule type" value="Genomic_DNA"/>
</dbReference>
<dbReference type="Proteomes" id="UP000663844">
    <property type="component" value="Unassembled WGS sequence"/>
</dbReference>
<dbReference type="Proteomes" id="UP000663881">
    <property type="component" value="Unassembled WGS sequence"/>
</dbReference>
<evidence type="ECO:0000313" key="3">
    <source>
        <dbReference type="EMBL" id="CAF4228154.1"/>
    </source>
</evidence>
<dbReference type="EMBL" id="CAJOBB010008700">
    <property type="protein sequence ID" value="CAF4213402.1"/>
    <property type="molecule type" value="Genomic_DNA"/>
</dbReference>
<sequence length="125" mass="14486">MANDDGSKETYVGALIRQTDVFRQKFGCSASPSFYVIHYDDGAAHWSMYPWGWDLRYLNLDKGDKTPCGEPIGRGIAICQKCHQEKGDEIRNMCREFERELKENHQETINKEIEKGKKIRIVTRS</sequence>
<evidence type="ECO:0000313" key="4">
    <source>
        <dbReference type="Proteomes" id="UP000663844"/>
    </source>
</evidence>
<organism evidence="1 4">
    <name type="scientific">Adineta steineri</name>
    <dbReference type="NCBI Taxonomy" id="433720"/>
    <lineage>
        <taxon>Eukaryota</taxon>
        <taxon>Metazoa</taxon>
        <taxon>Spiralia</taxon>
        <taxon>Gnathifera</taxon>
        <taxon>Rotifera</taxon>
        <taxon>Eurotatoria</taxon>
        <taxon>Bdelloidea</taxon>
        <taxon>Adinetida</taxon>
        <taxon>Adinetidae</taxon>
        <taxon>Adineta</taxon>
    </lineage>
</organism>
<dbReference type="Proteomes" id="UP000663868">
    <property type="component" value="Unassembled WGS sequence"/>
</dbReference>
<proteinExistence type="predicted"/>
<evidence type="ECO:0000313" key="1">
    <source>
        <dbReference type="EMBL" id="CAF3817680.1"/>
    </source>
</evidence>
<gene>
    <name evidence="2" type="ORF">KXQ929_LOCUS40784</name>
    <name evidence="3" type="ORF">OKA104_LOCUS42409</name>
    <name evidence="1" type="ORF">OXD698_LOCUS19237</name>
</gene>
<evidence type="ECO:0000313" key="2">
    <source>
        <dbReference type="EMBL" id="CAF4213402.1"/>
    </source>
</evidence>